<keyword evidence="3" id="KW-0689">Ribosomal protein</keyword>
<keyword evidence="3" id="KW-0687">Ribonucleoprotein</keyword>
<protein>
    <submittedName>
        <fullName evidence="3">Ribosomal protein S12 methylthiotransferase accessory factor</fullName>
    </submittedName>
</protein>
<keyword evidence="3" id="KW-0808">Transferase</keyword>
<dbReference type="InterPro" id="IPR003776">
    <property type="entry name" value="YcaO-like_dom"/>
</dbReference>
<comment type="caution">
    <text evidence="3">The sequence shown here is derived from an EMBL/GenBank/DDBJ whole genome shotgun (WGS) entry which is preliminary data.</text>
</comment>
<dbReference type="Proteomes" id="UP000579647">
    <property type="component" value="Unassembled WGS sequence"/>
</dbReference>
<organism evidence="3 4">
    <name type="scientific">Nocardiopsis metallicus</name>
    <dbReference type="NCBI Taxonomy" id="179819"/>
    <lineage>
        <taxon>Bacteria</taxon>
        <taxon>Bacillati</taxon>
        <taxon>Actinomycetota</taxon>
        <taxon>Actinomycetes</taxon>
        <taxon>Streptosporangiales</taxon>
        <taxon>Nocardiopsidaceae</taxon>
        <taxon>Nocardiopsis</taxon>
    </lineage>
</organism>
<sequence>MIDVTRTLSPDGGISRVLSLAPPRRPHNPLWCAGVELNAPPGLSAEETPLSARMVGAHGHSRSDALLRGSGEAVERFALHPLPGVRAVRGRAADLPHPALGFRDPDVALGDPAAANAELHWYEGRRLRDSAPVMIPAPLVDWPADPVESRYFDPGPSGAAAGNSAEMALRSALLEVLERDAVIVAWERGLRLPSYTDPGQVAPETAGAGAVRSALKSLWSLARGEGLAPKLARLPTAVPQVWCFVAALVDPVRPGALASVGLKASDRPWEALLGAFQEAWQVRTALELSREGLGATPLEGAITDEDDRIRHMLTPEGFDSTRDWVEGFVPGERPAPPTPVTSEDLLTGILADGGDPVSVNLTPRLPEQLQNMGWHATKVIPVGYQHLRMDERPTWSWNRPRLESAPERTGLTARYAGASPERPHPLP</sequence>
<dbReference type="PANTHER" id="PTHR37809">
    <property type="entry name" value="RIBOSOMAL PROTEIN S12 METHYLTHIOTRANSFERASE ACCESSORY FACTOR YCAO"/>
    <property type="match status" value="1"/>
</dbReference>
<dbReference type="AlphaFoldDB" id="A0A840WPK6"/>
<dbReference type="PROSITE" id="PS51664">
    <property type="entry name" value="YCAO"/>
    <property type="match status" value="1"/>
</dbReference>
<keyword evidence="4" id="KW-1185">Reference proteome</keyword>
<dbReference type="EMBL" id="JACHDO010000001">
    <property type="protein sequence ID" value="MBB5493537.1"/>
    <property type="molecule type" value="Genomic_DNA"/>
</dbReference>
<gene>
    <name evidence="3" type="ORF">HNR07_004674</name>
</gene>
<dbReference type="PANTHER" id="PTHR37809:SF1">
    <property type="entry name" value="RIBOSOMAL PROTEIN S12 METHYLTHIOTRANSFERASE ACCESSORY FACTOR YCAO"/>
    <property type="match status" value="1"/>
</dbReference>
<evidence type="ECO:0000313" key="4">
    <source>
        <dbReference type="Proteomes" id="UP000579647"/>
    </source>
</evidence>
<dbReference type="Pfam" id="PF02624">
    <property type="entry name" value="YcaO"/>
    <property type="match status" value="1"/>
</dbReference>
<name>A0A840WPK6_9ACTN</name>
<dbReference type="GO" id="GO:0016740">
    <property type="term" value="F:transferase activity"/>
    <property type="evidence" value="ECO:0007669"/>
    <property type="project" value="UniProtKB-KW"/>
</dbReference>
<evidence type="ECO:0000259" key="2">
    <source>
        <dbReference type="PROSITE" id="PS51664"/>
    </source>
</evidence>
<evidence type="ECO:0000256" key="1">
    <source>
        <dbReference type="SAM" id="MobiDB-lite"/>
    </source>
</evidence>
<proteinExistence type="predicted"/>
<dbReference type="GO" id="GO:0005840">
    <property type="term" value="C:ribosome"/>
    <property type="evidence" value="ECO:0007669"/>
    <property type="project" value="UniProtKB-KW"/>
</dbReference>
<dbReference type="Gene3D" id="3.30.1330.230">
    <property type="match status" value="1"/>
</dbReference>
<accession>A0A840WPK6</accession>
<feature type="domain" description="YcaO" evidence="2">
    <location>
        <begin position="57"/>
        <end position="427"/>
    </location>
</feature>
<dbReference type="RefSeq" id="WP_184366728.1">
    <property type="nucleotide sequence ID" value="NZ_BAAAKM010000055.1"/>
</dbReference>
<feature type="region of interest" description="Disordered" evidence="1">
    <location>
        <begin position="398"/>
        <end position="427"/>
    </location>
</feature>
<evidence type="ECO:0000313" key="3">
    <source>
        <dbReference type="EMBL" id="MBB5493537.1"/>
    </source>
</evidence>
<reference evidence="3 4" key="1">
    <citation type="submission" date="2020-08" db="EMBL/GenBank/DDBJ databases">
        <title>Sequencing the genomes of 1000 actinobacteria strains.</title>
        <authorList>
            <person name="Klenk H.-P."/>
        </authorList>
    </citation>
    <scope>NUCLEOTIDE SEQUENCE [LARGE SCALE GENOMIC DNA]</scope>
    <source>
        <strain evidence="3 4">DSM 44598</strain>
    </source>
</reference>